<dbReference type="InterPro" id="IPR048749">
    <property type="entry name" value="SLX1_C"/>
</dbReference>
<dbReference type="PANTHER" id="PTHR20208">
    <property type="entry name" value="STRUCTURE-SPECIFIC ENDONUCLEASE SUBUNIT SLX1"/>
    <property type="match status" value="1"/>
</dbReference>
<dbReference type="PANTHER" id="PTHR20208:SF10">
    <property type="entry name" value="STRUCTURE-SPECIFIC ENDONUCLEASE SUBUNIT SLX1"/>
    <property type="match status" value="1"/>
</dbReference>
<keyword evidence="5 8" id="KW-0233">DNA recombination</keyword>
<comment type="similarity">
    <text evidence="8">Belongs to the SLX1 family.</text>
</comment>
<dbReference type="PhylomeDB" id="A0A0D2WLI8"/>
<dbReference type="Gene3D" id="3.40.1440.10">
    <property type="entry name" value="GIY-YIG endonuclease"/>
    <property type="match status" value="1"/>
</dbReference>
<evidence type="ECO:0000256" key="6">
    <source>
        <dbReference type="ARBA" id="ARBA00023204"/>
    </source>
</evidence>
<dbReference type="InterPro" id="IPR013083">
    <property type="entry name" value="Znf_RING/FYVE/PHD"/>
</dbReference>
<feature type="region of interest" description="Disordered" evidence="9">
    <location>
        <begin position="37"/>
        <end position="77"/>
    </location>
</feature>
<dbReference type="EMBL" id="KE346361">
    <property type="protein sequence ID" value="KJE90738.1"/>
    <property type="molecule type" value="Genomic_DNA"/>
</dbReference>
<keyword evidence="6 8" id="KW-0234">DNA repair</keyword>
<sequence>MNFDYSSDDDDDERDLPPASLGAAHYSGASAAAAAAASMRATRPTRVRSLSQASSSRGCSAPTKATEAPTAAAMEPTNGDPAPCPFYGCYLLRSLNPKYKNITYIGFTVNPGRRYKQHNSGKEKGGAVFTDRRKPWQLVLCVYGFMDKYSALRFEWAWQHPERTRFLKTLGHKSSMYLTPRLRVLLDLLAAPAFARTPLCVHWVNMQAMKLLNNMPRGLPSNVSTRFGVIRMSTPAGRLVDLDFLDGTVTTTPVLAADTASSAQLGSSLHPQECSVCRVCITHHDKGAVLRCSHCQAPAHTTCLARVFLQQENETSSDGAVRHLLPVSGVCPRCQSSLLWVSLVRAALALQQDSANSNFCETAENVLTSSALNAATFDFPEDYVTFNGVEDAASDASREGLFESFDETSRGSFCGGEYIASTTMASAGVETWLVDDYDDNQEAASVRDFTSDAECIEF</sequence>
<evidence type="ECO:0000256" key="4">
    <source>
        <dbReference type="ARBA" id="ARBA00022801"/>
    </source>
</evidence>
<evidence type="ECO:0000256" key="3">
    <source>
        <dbReference type="ARBA" id="ARBA00022763"/>
    </source>
</evidence>
<dbReference type="PROSITE" id="PS50164">
    <property type="entry name" value="GIY_YIG"/>
    <property type="match status" value="1"/>
</dbReference>
<keyword evidence="1 8" id="KW-0540">Nuclease</keyword>
<evidence type="ECO:0000256" key="9">
    <source>
        <dbReference type="SAM" id="MobiDB-lite"/>
    </source>
</evidence>
<dbReference type="InterPro" id="IPR050381">
    <property type="entry name" value="SLX1_endonuclease"/>
</dbReference>
<comment type="subunit">
    <text evidence="8">Forms a heterodimer with a member of the SLX4 family.</text>
</comment>
<evidence type="ECO:0000313" key="12">
    <source>
        <dbReference type="Proteomes" id="UP000008743"/>
    </source>
</evidence>
<comment type="function">
    <text evidence="8">Catalytic subunit of a heterodimeric structure-specific endonuclease that resolves DNA secondary structures generated during DNA repair and recombination. Has endonuclease activity towards branched DNA substrates, introducing single-strand cuts in duplex DNA close to junctions with ss-DNA.</text>
</comment>
<feature type="compositionally biased region" description="Polar residues" evidence="9">
    <location>
        <begin position="48"/>
        <end position="58"/>
    </location>
</feature>
<dbReference type="Pfam" id="PF21202">
    <property type="entry name" value="SLX1_C"/>
    <property type="match status" value="1"/>
</dbReference>
<protein>
    <recommendedName>
        <fullName evidence="8">Structure-specific endonuclease subunit SLX1 homolog</fullName>
        <ecNumber evidence="8">3.1.-.-</ecNumber>
    </recommendedName>
</protein>
<evidence type="ECO:0000313" key="11">
    <source>
        <dbReference type="EMBL" id="KJE90738.1"/>
    </source>
</evidence>
<dbReference type="InterPro" id="IPR027520">
    <property type="entry name" value="Slx1"/>
</dbReference>
<keyword evidence="4 8" id="KW-0378">Hydrolase</keyword>
<dbReference type="RefSeq" id="XP_004364864.2">
    <property type="nucleotide sequence ID" value="XM_004364807.2"/>
</dbReference>
<evidence type="ECO:0000256" key="2">
    <source>
        <dbReference type="ARBA" id="ARBA00022759"/>
    </source>
</evidence>
<proteinExistence type="inferred from homology"/>
<feature type="compositionally biased region" description="Low complexity" evidence="9">
    <location>
        <begin position="61"/>
        <end position="77"/>
    </location>
</feature>
<reference evidence="12" key="1">
    <citation type="submission" date="2011-02" db="EMBL/GenBank/DDBJ databases">
        <title>The Genome Sequence of Capsaspora owczarzaki ATCC 30864.</title>
        <authorList>
            <person name="Russ C."/>
            <person name="Cuomo C."/>
            <person name="Burger G."/>
            <person name="Gray M.W."/>
            <person name="Holland P.W.H."/>
            <person name="King N."/>
            <person name="Lang F.B.F."/>
            <person name="Roger A.J."/>
            <person name="Ruiz-Trillo I."/>
            <person name="Young S.K."/>
            <person name="Zeng Q."/>
            <person name="Gargeya S."/>
            <person name="Alvarado L."/>
            <person name="Berlin A."/>
            <person name="Chapman S.B."/>
            <person name="Chen Z."/>
            <person name="Freedman E."/>
            <person name="Gellesch M."/>
            <person name="Goldberg J."/>
            <person name="Griggs A."/>
            <person name="Gujja S."/>
            <person name="Heilman E."/>
            <person name="Heiman D."/>
            <person name="Howarth C."/>
            <person name="Mehta T."/>
            <person name="Neiman D."/>
            <person name="Pearson M."/>
            <person name="Roberts A."/>
            <person name="Saif S."/>
            <person name="Shea T."/>
            <person name="Shenoy N."/>
            <person name="Sisk P."/>
            <person name="Stolte C."/>
            <person name="Sykes S."/>
            <person name="White J."/>
            <person name="Yandava C."/>
            <person name="Haas B."/>
            <person name="Nusbaum C."/>
            <person name="Birren B."/>
        </authorList>
    </citation>
    <scope>NUCLEOTIDE SEQUENCE</scope>
    <source>
        <strain evidence="12">ATCC 30864</strain>
    </source>
</reference>
<accession>A0A0D2WLI8</accession>
<feature type="domain" description="GIY-YIG" evidence="10">
    <location>
        <begin position="85"/>
        <end position="168"/>
    </location>
</feature>
<dbReference type="GO" id="GO:0008821">
    <property type="term" value="F:crossover junction DNA endonuclease activity"/>
    <property type="evidence" value="ECO:0007669"/>
    <property type="project" value="TreeGrafter"/>
</dbReference>
<dbReference type="EC" id="3.1.-.-" evidence="8"/>
<dbReference type="InterPro" id="IPR000305">
    <property type="entry name" value="GIY-YIG_endonuc"/>
</dbReference>
<feature type="compositionally biased region" description="Acidic residues" evidence="9">
    <location>
        <begin position="1"/>
        <end position="14"/>
    </location>
</feature>
<comment type="subcellular location">
    <subcellularLocation>
        <location evidence="8">Nucleus</location>
    </subcellularLocation>
</comment>
<dbReference type="GO" id="GO:0000724">
    <property type="term" value="P:double-strand break repair via homologous recombination"/>
    <property type="evidence" value="ECO:0007669"/>
    <property type="project" value="TreeGrafter"/>
</dbReference>
<dbReference type="Gene3D" id="3.30.40.10">
    <property type="entry name" value="Zinc/RING finger domain, C3HC4 (zinc finger)"/>
    <property type="match status" value="1"/>
</dbReference>
<gene>
    <name evidence="11" type="ORF">CAOG_001996</name>
</gene>
<feature type="region of interest" description="Disordered" evidence="9">
    <location>
        <begin position="1"/>
        <end position="23"/>
    </location>
</feature>
<evidence type="ECO:0000259" key="10">
    <source>
        <dbReference type="PROSITE" id="PS50164"/>
    </source>
</evidence>
<keyword evidence="2 8" id="KW-0255">Endonuclease</keyword>
<dbReference type="AlphaFoldDB" id="A0A0D2WLI8"/>
<evidence type="ECO:0000256" key="8">
    <source>
        <dbReference type="HAMAP-Rule" id="MF_03100"/>
    </source>
</evidence>
<dbReference type="GO" id="GO:0017108">
    <property type="term" value="F:5'-flap endonuclease activity"/>
    <property type="evidence" value="ECO:0007669"/>
    <property type="project" value="InterPro"/>
</dbReference>
<dbReference type="InterPro" id="IPR035901">
    <property type="entry name" value="GIY-YIG_endonuc_sf"/>
</dbReference>
<organism evidence="11 12">
    <name type="scientific">Capsaspora owczarzaki (strain ATCC 30864)</name>
    <dbReference type="NCBI Taxonomy" id="595528"/>
    <lineage>
        <taxon>Eukaryota</taxon>
        <taxon>Filasterea</taxon>
        <taxon>Capsaspora</taxon>
    </lineage>
</organism>
<dbReference type="eggNOG" id="KOG3005">
    <property type="taxonomic scope" value="Eukaryota"/>
</dbReference>
<name>A0A0D2WLI8_CAPO3</name>
<evidence type="ECO:0000256" key="7">
    <source>
        <dbReference type="ARBA" id="ARBA00023242"/>
    </source>
</evidence>
<keyword evidence="12" id="KW-1185">Reference proteome</keyword>
<dbReference type="SUPFAM" id="SSF82771">
    <property type="entry name" value="GIY-YIG endonuclease"/>
    <property type="match status" value="1"/>
</dbReference>
<dbReference type="InParanoid" id="A0A0D2WLI8"/>
<dbReference type="Proteomes" id="UP000008743">
    <property type="component" value="Unassembled WGS sequence"/>
</dbReference>
<keyword evidence="7 8" id="KW-0539">Nucleus</keyword>
<keyword evidence="3 8" id="KW-0227">DNA damage</keyword>
<comment type="caution">
    <text evidence="8">Lacks conserved residue(s) required for the propagation of feature annotation.</text>
</comment>
<evidence type="ECO:0000256" key="5">
    <source>
        <dbReference type="ARBA" id="ARBA00023172"/>
    </source>
</evidence>
<dbReference type="OrthoDB" id="24645at2759"/>
<comment type="cofactor">
    <cofactor evidence="8">
        <name>a divalent metal cation</name>
        <dbReference type="ChEBI" id="CHEBI:60240"/>
    </cofactor>
</comment>
<dbReference type="STRING" id="595528.A0A0D2WLI8"/>
<dbReference type="SMART" id="SM00465">
    <property type="entry name" value="GIYc"/>
    <property type="match status" value="1"/>
</dbReference>
<dbReference type="FunCoup" id="A0A0D2WLI8">
    <property type="interactions" value="71"/>
</dbReference>
<dbReference type="HAMAP" id="MF_03100">
    <property type="entry name" value="Endonuc_su_Slx1"/>
    <property type="match status" value="1"/>
</dbReference>
<evidence type="ECO:0000256" key="1">
    <source>
        <dbReference type="ARBA" id="ARBA00022722"/>
    </source>
</evidence>
<dbReference type="CDD" id="cd10455">
    <property type="entry name" value="GIY-YIG_SLX1"/>
    <property type="match status" value="1"/>
</dbReference>
<dbReference type="Pfam" id="PF01541">
    <property type="entry name" value="GIY-YIG"/>
    <property type="match status" value="1"/>
</dbReference>
<dbReference type="GO" id="GO:0033557">
    <property type="term" value="C:Slx1-Slx4 complex"/>
    <property type="evidence" value="ECO:0007669"/>
    <property type="project" value="UniProtKB-UniRule"/>
</dbReference>